<name>A0A0M3AJY3_9SPHN</name>
<sequence length="343" mass="37911">MEYYAGIDVSLKESSVCIVDAKGKIVREVKVASEPETLVRYFDELELPVCRIGLEAGPLSHWLHAGLVAAGRDVVLLETRHVKAALSAMTVKTDRKDARGIAQLLRMGWYRPVHAKSMASQDTRALLVGRKLLQGKLLDVELSIRGILRGYGLKVGEVSRGRFQARIQELIVGHATLETVIGGMLAARAILWSEFTRLHREMLKIARADKICHRLMSTPGVGALVALTYRSAVDDPTRFVKSSTVGAYFGLTPKKYQSGETDRDGGVSKVGDAMVRTALFEAAHIMLTRATRFSSLKRWALDVAKRRGMKRAKVALARKLGVVLHRMWMDATDFRWGATAMAA</sequence>
<dbReference type="GO" id="GO:0004803">
    <property type="term" value="F:transposase activity"/>
    <property type="evidence" value="ECO:0007669"/>
    <property type="project" value="InterPro"/>
</dbReference>
<reference evidence="3 4" key="1">
    <citation type="submission" date="2015-04" db="EMBL/GenBank/DDBJ databases">
        <title>Genome sequence of aromatic hydrocarbons-degrading Sphingobium chungbukense DJ77.</title>
        <authorList>
            <person name="Kim Y.-C."/>
            <person name="Chae J.-C."/>
        </authorList>
    </citation>
    <scope>NUCLEOTIDE SEQUENCE [LARGE SCALE GENOMIC DNA]</scope>
    <source>
        <strain evidence="3 4">DJ77</strain>
    </source>
</reference>
<dbReference type="Pfam" id="PF02371">
    <property type="entry name" value="Transposase_20"/>
    <property type="match status" value="1"/>
</dbReference>
<gene>
    <name evidence="3" type="ORF">YP76_26365</name>
</gene>
<feature type="domain" description="Transposase IS116/IS110/IS902 C-terminal" evidence="2">
    <location>
        <begin position="212"/>
        <end position="291"/>
    </location>
</feature>
<comment type="caution">
    <text evidence="3">The sequence shown here is derived from an EMBL/GenBank/DDBJ whole genome shotgun (WGS) entry which is preliminary data.</text>
</comment>
<dbReference type="GO" id="GO:0003677">
    <property type="term" value="F:DNA binding"/>
    <property type="evidence" value="ECO:0007669"/>
    <property type="project" value="InterPro"/>
</dbReference>
<dbReference type="InterPro" id="IPR003346">
    <property type="entry name" value="Transposase_20"/>
</dbReference>
<dbReference type="InterPro" id="IPR002525">
    <property type="entry name" value="Transp_IS110-like_N"/>
</dbReference>
<dbReference type="NCBIfam" id="NF033542">
    <property type="entry name" value="transpos_IS110"/>
    <property type="match status" value="1"/>
</dbReference>
<feature type="domain" description="Transposase IS110-like N-terminal" evidence="1">
    <location>
        <begin position="5"/>
        <end position="151"/>
    </location>
</feature>
<dbReference type="EMBL" id="LBIC01000032">
    <property type="protein sequence ID" value="KKW89256.1"/>
    <property type="molecule type" value="Genomic_DNA"/>
</dbReference>
<dbReference type="AlphaFoldDB" id="A0A0M3AJY3"/>
<evidence type="ECO:0000313" key="4">
    <source>
        <dbReference type="Proteomes" id="UP000033874"/>
    </source>
</evidence>
<dbReference type="RefSeq" id="WP_046766335.1">
    <property type="nucleotide sequence ID" value="NZ_LBIC01000032.1"/>
</dbReference>
<keyword evidence="4" id="KW-1185">Reference proteome</keyword>
<protein>
    <submittedName>
        <fullName evidence="3">Transposase</fullName>
    </submittedName>
</protein>
<dbReference type="PANTHER" id="PTHR33055">
    <property type="entry name" value="TRANSPOSASE FOR INSERTION SEQUENCE ELEMENT IS1111A"/>
    <property type="match status" value="1"/>
</dbReference>
<evidence type="ECO:0000259" key="1">
    <source>
        <dbReference type="Pfam" id="PF01548"/>
    </source>
</evidence>
<evidence type="ECO:0000313" key="3">
    <source>
        <dbReference type="EMBL" id="KKW89256.1"/>
    </source>
</evidence>
<organism evidence="3 4">
    <name type="scientific">Sphingobium chungbukense</name>
    <dbReference type="NCBI Taxonomy" id="56193"/>
    <lineage>
        <taxon>Bacteria</taxon>
        <taxon>Pseudomonadati</taxon>
        <taxon>Pseudomonadota</taxon>
        <taxon>Alphaproteobacteria</taxon>
        <taxon>Sphingomonadales</taxon>
        <taxon>Sphingomonadaceae</taxon>
        <taxon>Sphingobium</taxon>
    </lineage>
</organism>
<dbReference type="InterPro" id="IPR047650">
    <property type="entry name" value="Transpos_IS110"/>
</dbReference>
<proteinExistence type="predicted"/>
<dbReference type="PANTHER" id="PTHR33055:SF3">
    <property type="entry name" value="PUTATIVE TRANSPOSASE FOR IS117-RELATED"/>
    <property type="match status" value="1"/>
</dbReference>
<dbReference type="Proteomes" id="UP000033874">
    <property type="component" value="Unassembled WGS sequence"/>
</dbReference>
<evidence type="ECO:0000259" key="2">
    <source>
        <dbReference type="Pfam" id="PF02371"/>
    </source>
</evidence>
<dbReference type="Pfam" id="PF01548">
    <property type="entry name" value="DEDD_Tnp_IS110"/>
    <property type="match status" value="1"/>
</dbReference>
<accession>A0A0M3AJY3</accession>
<dbReference type="GO" id="GO:0006313">
    <property type="term" value="P:DNA transposition"/>
    <property type="evidence" value="ECO:0007669"/>
    <property type="project" value="InterPro"/>
</dbReference>
<dbReference type="PATRIC" id="fig|56193.3.peg.5572"/>